<dbReference type="Proteomes" id="UP000004322">
    <property type="component" value="Unassembled WGS sequence"/>
</dbReference>
<dbReference type="GO" id="GO:0009401">
    <property type="term" value="P:phosphoenolpyruvate-dependent sugar phosphotransferase system"/>
    <property type="evidence" value="ECO:0007669"/>
    <property type="project" value="InterPro"/>
</dbReference>
<dbReference type="PROSITE" id="PS51099">
    <property type="entry name" value="PTS_EIIB_TYPE_2"/>
    <property type="match status" value="1"/>
</dbReference>
<dbReference type="GO" id="GO:0006355">
    <property type="term" value="P:regulation of DNA-templated transcription"/>
    <property type="evidence" value="ECO:0007669"/>
    <property type="project" value="InterPro"/>
</dbReference>
<evidence type="ECO:0000256" key="2">
    <source>
        <dbReference type="ARBA" id="ARBA00023015"/>
    </source>
</evidence>
<dbReference type="Gene3D" id="3.40.930.10">
    <property type="entry name" value="Mannitol-specific EII, Chain A"/>
    <property type="match status" value="1"/>
</dbReference>
<dbReference type="GO" id="GO:0008982">
    <property type="term" value="F:protein-N(PI)-phosphohistidine-sugar phosphotransferase activity"/>
    <property type="evidence" value="ECO:0007669"/>
    <property type="project" value="InterPro"/>
</dbReference>
<dbReference type="STRING" id="873449.STRCR_1746"/>
<protein>
    <submittedName>
        <fullName evidence="8">Uncharacterized protein</fullName>
    </submittedName>
</protein>
<name>G5JQ63_STRCG</name>
<evidence type="ECO:0000256" key="4">
    <source>
        <dbReference type="ARBA" id="ARBA00023163"/>
    </source>
</evidence>
<dbReference type="Pfam" id="PF05043">
    <property type="entry name" value="Mga"/>
    <property type="match status" value="1"/>
</dbReference>
<evidence type="ECO:0000259" key="7">
    <source>
        <dbReference type="PROSITE" id="PS51372"/>
    </source>
</evidence>
<feature type="domain" description="PTS EIIA type-2" evidence="5">
    <location>
        <begin position="499"/>
        <end position="638"/>
    </location>
</feature>
<dbReference type="InterPro" id="IPR050661">
    <property type="entry name" value="BglG_antiterminators"/>
</dbReference>
<accession>G5JQ63</accession>
<reference evidence="8" key="1">
    <citation type="submission" date="2011-07" db="EMBL/GenBank/DDBJ databases">
        <authorList>
            <person name="Stanhope M.J."/>
            <person name="Durkin A.S."/>
            <person name="Hostetler J."/>
            <person name="Kim M."/>
            <person name="Radune D."/>
            <person name="Singh I."/>
            <person name="Town C.D."/>
        </authorList>
    </citation>
    <scope>NUCLEOTIDE SEQUENCE [LARGE SCALE GENOMIC DNA]</scope>
    <source>
        <strain evidence="8">HS-6</strain>
    </source>
</reference>
<gene>
    <name evidence="8" type="ORF">STRCR_1746</name>
</gene>
<dbReference type="PANTHER" id="PTHR30185">
    <property type="entry name" value="CRYPTIC BETA-GLUCOSIDE BGL OPERON ANTITERMINATOR"/>
    <property type="match status" value="1"/>
</dbReference>
<dbReference type="Pfam" id="PF00874">
    <property type="entry name" value="PRD"/>
    <property type="match status" value="1"/>
</dbReference>
<keyword evidence="2" id="KW-0805">Transcription regulation</keyword>
<dbReference type="InterPro" id="IPR013011">
    <property type="entry name" value="PTS_EIIB_2"/>
</dbReference>
<evidence type="ECO:0000259" key="5">
    <source>
        <dbReference type="PROSITE" id="PS51094"/>
    </source>
</evidence>
<dbReference type="SUPFAM" id="SSF63520">
    <property type="entry name" value="PTS-regulatory domain, PRD"/>
    <property type="match status" value="1"/>
</dbReference>
<dbReference type="Pfam" id="PF00359">
    <property type="entry name" value="PTS_EIIA_2"/>
    <property type="match status" value="1"/>
</dbReference>
<dbReference type="PROSITE" id="PS51094">
    <property type="entry name" value="PTS_EIIA_TYPE_2"/>
    <property type="match status" value="1"/>
</dbReference>
<dbReference type="InterPro" id="IPR016152">
    <property type="entry name" value="PTrfase/Anion_transptr"/>
</dbReference>
<proteinExistence type="predicted"/>
<dbReference type="InterPro" id="IPR007737">
    <property type="entry name" value="Mga_HTH"/>
</dbReference>
<dbReference type="Gene3D" id="1.10.1790.10">
    <property type="entry name" value="PRD domain"/>
    <property type="match status" value="1"/>
</dbReference>
<dbReference type="InterPro" id="IPR013196">
    <property type="entry name" value="HTH_11"/>
</dbReference>
<dbReference type="Gene3D" id="3.40.50.2300">
    <property type="match status" value="1"/>
</dbReference>
<dbReference type="eggNOG" id="COG3711">
    <property type="taxonomic scope" value="Bacteria"/>
</dbReference>
<keyword evidence="9" id="KW-1185">Reference proteome</keyword>
<keyword evidence="4" id="KW-0804">Transcription</keyword>
<dbReference type="OrthoDB" id="3710983at2"/>
<feature type="domain" description="PTS EIIB type-2" evidence="6">
    <location>
        <begin position="410"/>
        <end position="502"/>
    </location>
</feature>
<dbReference type="SUPFAM" id="SSF55804">
    <property type="entry name" value="Phoshotransferase/anion transport protein"/>
    <property type="match status" value="1"/>
</dbReference>
<comment type="caution">
    <text evidence="8">The sequence shown here is derived from an EMBL/GenBank/DDBJ whole genome shotgun (WGS) entry which is preliminary data.</text>
</comment>
<feature type="domain" description="PRD" evidence="7">
    <location>
        <begin position="294"/>
        <end position="405"/>
    </location>
</feature>
<dbReference type="InterPro" id="IPR036388">
    <property type="entry name" value="WH-like_DNA-bd_sf"/>
</dbReference>
<sequence length="638" mass="74572">MSKLDYARLDNILNYLITKHLPVSQDILCKELNISSRTLRHDIKMINDYISDNGAEIELVRRKGYLLNYTDKEKFEYFWHHDDQGTFLFTSAKNRIDFLLRVFLTTDNYVRQDYLLNTFYISQNTLYNDFRSLKQLLAPYHIQIINKSNVGYYISAEESDIRSAILNLIFRDNLYDFISGKNKSVRDICNNIDYKTFSTIFYNFIDGIKLNSTDFFERNSFSAILLTLSRIKYGHQLHTAFKPELKLSPPYQSEFNEFISALNETFQIKLSAYEQSYILFILSENYPNIIERLNLSEDNIQLAHDIVQSLLNHLDQKISDAWIYDNNLKSNLTNHIIRALNVLVIKGNRTNPISQHIKNNFPYAFDLAASEMSRIENIFQLTFSEDEIAYIALYFANAIEKYKNSSRDKIKIAIICGTGKILSSIIQTRLERYFPNLIDSIDNLSLKEFDSTDKSAYDLFVTTIPIKVSDKIYYFDISNFEQNFKDLEKIIRSKRTTLQLFNPLFIKTFPDKITKTDLIKTLANELLQKGYVTESFAQDVFKREEISNTVLDNIVAIPHPINHSVKKSVISVAIIPKGIYWNQSHIKFVFLLAIRPEDIKSLEYIYEKLLDFTTSKALQEDLLRNKDMKTLGKIFNTE</sequence>
<keyword evidence="1" id="KW-0677">Repeat</keyword>
<organism evidence="8 9">
    <name type="scientific">Streptococcus criceti HS-6</name>
    <dbReference type="NCBI Taxonomy" id="873449"/>
    <lineage>
        <taxon>Bacteria</taxon>
        <taxon>Bacillati</taxon>
        <taxon>Bacillota</taxon>
        <taxon>Bacilli</taxon>
        <taxon>Lactobacillales</taxon>
        <taxon>Streptococcaceae</taxon>
        <taxon>Streptococcus</taxon>
    </lineage>
</organism>
<dbReference type="PROSITE" id="PS51372">
    <property type="entry name" value="PRD_2"/>
    <property type="match status" value="1"/>
</dbReference>
<evidence type="ECO:0000313" key="8">
    <source>
        <dbReference type="EMBL" id="EHI74656.1"/>
    </source>
</evidence>
<dbReference type="InterPro" id="IPR036634">
    <property type="entry name" value="PRD_sf"/>
</dbReference>
<dbReference type="InterPro" id="IPR011608">
    <property type="entry name" value="PRD"/>
</dbReference>
<dbReference type="CDD" id="cd05568">
    <property type="entry name" value="PTS_IIB_bgl_like"/>
    <property type="match status" value="1"/>
</dbReference>
<dbReference type="Pfam" id="PF08279">
    <property type="entry name" value="HTH_11"/>
    <property type="match status" value="1"/>
</dbReference>
<dbReference type="PANTHER" id="PTHR30185:SF13">
    <property type="entry name" value="LICABCH OPERON REGULATOR-RELATED"/>
    <property type="match status" value="1"/>
</dbReference>
<keyword evidence="3" id="KW-0010">Activator</keyword>
<evidence type="ECO:0000313" key="9">
    <source>
        <dbReference type="Proteomes" id="UP000004322"/>
    </source>
</evidence>
<dbReference type="EMBL" id="AEUV02000002">
    <property type="protein sequence ID" value="EHI74656.1"/>
    <property type="molecule type" value="Genomic_DNA"/>
</dbReference>
<dbReference type="AlphaFoldDB" id="G5JQ63"/>
<dbReference type="RefSeq" id="WP_004228126.1">
    <property type="nucleotide sequence ID" value="NZ_AEUV02000002.1"/>
</dbReference>
<dbReference type="Gene3D" id="1.10.10.10">
    <property type="entry name" value="Winged helix-like DNA-binding domain superfamily/Winged helix DNA-binding domain"/>
    <property type="match status" value="2"/>
</dbReference>
<dbReference type="InterPro" id="IPR002178">
    <property type="entry name" value="PTS_EIIA_type-2_dom"/>
</dbReference>
<evidence type="ECO:0000256" key="3">
    <source>
        <dbReference type="ARBA" id="ARBA00023159"/>
    </source>
</evidence>
<evidence type="ECO:0000259" key="6">
    <source>
        <dbReference type="PROSITE" id="PS51099"/>
    </source>
</evidence>
<evidence type="ECO:0000256" key="1">
    <source>
        <dbReference type="ARBA" id="ARBA00022737"/>
    </source>
</evidence>
<dbReference type="eggNOG" id="COG1762">
    <property type="taxonomic scope" value="Bacteria"/>
</dbReference>